<dbReference type="VEuPathDB" id="TriTrypDB:Lsey_0253_0070"/>
<evidence type="ECO:0000313" key="3">
    <source>
        <dbReference type="Proteomes" id="UP000038009"/>
    </source>
</evidence>
<dbReference type="OrthoDB" id="266737at2759"/>
<evidence type="ECO:0000313" key="2">
    <source>
        <dbReference type="EMBL" id="KPI84506.1"/>
    </source>
</evidence>
<feature type="region of interest" description="Disordered" evidence="1">
    <location>
        <begin position="157"/>
        <end position="183"/>
    </location>
</feature>
<feature type="compositionally biased region" description="Polar residues" evidence="1">
    <location>
        <begin position="158"/>
        <end position="167"/>
    </location>
</feature>
<gene>
    <name evidence="2" type="ORF">ABL78_6441</name>
</gene>
<evidence type="ECO:0000256" key="1">
    <source>
        <dbReference type="SAM" id="MobiDB-lite"/>
    </source>
</evidence>
<protein>
    <submittedName>
        <fullName evidence="2">Uncharacterized protein</fullName>
    </submittedName>
</protein>
<feature type="compositionally biased region" description="Low complexity" evidence="1">
    <location>
        <begin position="10"/>
        <end position="43"/>
    </location>
</feature>
<feature type="region of interest" description="Disordered" evidence="1">
    <location>
        <begin position="1"/>
        <end position="82"/>
    </location>
</feature>
<proteinExistence type="predicted"/>
<dbReference type="AlphaFoldDB" id="A0A0N0P3T5"/>
<feature type="compositionally biased region" description="Low complexity" evidence="1">
    <location>
        <begin position="52"/>
        <end position="70"/>
    </location>
</feature>
<organism evidence="2 3">
    <name type="scientific">Leptomonas seymouri</name>
    <dbReference type="NCBI Taxonomy" id="5684"/>
    <lineage>
        <taxon>Eukaryota</taxon>
        <taxon>Discoba</taxon>
        <taxon>Euglenozoa</taxon>
        <taxon>Kinetoplastea</taxon>
        <taxon>Metakinetoplastina</taxon>
        <taxon>Trypanosomatida</taxon>
        <taxon>Trypanosomatidae</taxon>
        <taxon>Leishmaniinae</taxon>
        <taxon>Leptomonas</taxon>
    </lineage>
</organism>
<feature type="region of interest" description="Disordered" evidence="1">
    <location>
        <begin position="297"/>
        <end position="338"/>
    </location>
</feature>
<comment type="caution">
    <text evidence="2">The sequence shown here is derived from an EMBL/GenBank/DDBJ whole genome shotgun (WGS) entry which is preliminary data.</text>
</comment>
<dbReference type="EMBL" id="LJSK01000253">
    <property type="protein sequence ID" value="KPI84506.1"/>
    <property type="molecule type" value="Genomic_DNA"/>
</dbReference>
<reference evidence="2 3" key="1">
    <citation type="journal article" date="2015" name="PLoS Pathog.">
        <title>Leptomonas seymouri: Adaptations to the Dixenous Life Cycle Analyzed by Genome Sequencing, Transcriptome Profiling and Co-infection with Leishmania donovani.</title>
        <authorList>
            <person name="Kraeva N."/>
            <person name="Butenko A."/>
            <person name="Hlavacova J."/>
            <person name="Kostygov A."/>
            <person name="Myskova J."/>
            <person name="Grybchuk D."/>
            <person name="Lestinova T."/>
            <person name="Votypka J."/>
            <person name="Volf P."/>
            <person name="Opperdoes F."/>
            <person name="Flegontov P."/>
            <person name="Lukes J."/>
            <person name="Yurchenko V."/>
        </authorList>
    </citation>
    <scope>NUCLEOTIDE SEQUENCE [LARGE SCALE GENOMIC DNA]</scope>
    <source>
        <strain evidence="2 3">ATCC 30220</strain>
    </source>
</reference>
<accession>A0A0N0P3T5</accession>
<feature type="compositionally biased region" description="Low complexity" evidence="1">
    <location>
        <begin position="168"/>
        <end position="181"/>
    </location>
</feature>
<sequence>MNTLFRRKPASLTGSGGTSSSTATRASSSTEGSYYSTGSGSTYHTHEDRHTGSTLSSSQVRSSTTSSKPSAGASDRTPTLSAVSSLRGNANIASPFNLVSSSPASSSDAIVKVRTTKGRGQATAVGATLSTLSSSAAIATATTSNGVTIDATDALVQKPSSSQQHPQGSASVTGSSVSSSSKRLTIRADDTLAQQRRKCSLAVQASRSVESPAPASPYHFSEEELALHPWPIEGDATTHTSEEGGHATRAADVLETIHTIPIEVPPSPAEAQRCCREGGLPYPSHLTFRIIPGAAGASSDGAGGGAVASGAATKGSEGKAKLTRDGAQPNAAGPVKKTTCSACCGAYFRRKREEELRKVEERAAARQRSYRAQLRSHHVPLVNFRTMRDSAVNLMDGDNTVPTVEEAAGYRHYEEHMQGTEANPKKLEEAMRQHSRPMSGLHWKTKYAFGRRAGGGPRGVGESAFAREGDPQRYWIAQLHEQPQVHLEPIETS</sequence>
<dbReference type="Proteomes" id="UP000038009">
    <property type="component" value="Unassembled WGS sequence"/>
</dbReference>
<dbReference type="OMA" id="FWIAQLH"/>
<keyword evidence="3" id="KW-1185">Reference proteome</keyword>
<name>A0A0N0P3T5_LEPSE</name>